<dbReference type="PANTHER" id="PTHR48053">
    <property type="entry name" value="LEUCINE RICH REPEAT FAMILY PROTEIN, EXPRESSED"/>
    <property type="match status" value="1"/>
</dbReference>
<name>M8BM19_AEGTA</name>
<dbReference type="InterPro" id="IPR032675">
    <property type="entry name" value="LRR_dom_sf"/>
</dbReference>
<comment type="subcellular location">
    <subcellularLocation>
        <location evidence="1">Membrane</location>
        <topology evidence="1">Single-pass membrane protein</topology>
    </subcellularLocation>
</comment>
<protein>
    <submittedName>
        <fullName evidence="4">Putative LRR receptor-like serine/threonine-protein kinase</fullName>
    </submittedName>
</protein>
<dbReference type="GO" id="GO:0016020">
    <property type="term" value="C:membrane"/>
    <property type="evidence" value="ECO:0007669"/>
    <property type="project" value="UniProtKB-SubCell"/>
</dbReference>
<evidence type="ECO:0000256" key="2">
    <source>
        <dbReference type="ARBA" id="ARBA00022729"/>
    </source>
</evidence>
<dbReference type="SUPFAM" id="SSF52058">
    <property type="entry name" value="L domain-like"/>
    <property type="match status" value="1"/>
</dbReference>
<dbReference type="Gene3D" id="3.80.10.10">
    <property type="entry name" value="Ribonuclease Inhibitor"/>
    <property type="match status" value="1"/>
</dbReference>
<dbReference type="InterPro" id="IPR001611">
    <property type="entry name" value="Leu-rich_rpt"/>
</dbReference>
<proteinExistence type="predicted"/>
<dbReference type="Pfam" id="PF00560">
    <property type="entry name" value="LRR_1"/>
    <property type="match status" value="2"/>
</dbReference>
<dbReference type="AlphaFoldDB" id="M8BM19"/>
<evidence type="ECO:0000313" key="4">
    <source>
        <dbReference type="EnsemblPlants" id="EMT04062"/>
    </source>
</evidence>
<keyword evidence="3" id="KW-0675">Receptor</keyword>
<dbReference type="InterPro" id="IPR051716">
    <property type="entry name" value="Plant_RL_S/T_kinase"/>
</dbReference>
<evidence type="ECO:0000256" key="3">
    <source>
        <dbReference type="ARBA" id="ARBA00023170"/>
    </source>
</evidence>
<keyword evidence="2" id="KW-0732">Signal</keyword>
<dbReference type="FunFam" id="3.80.10.10:FF:001158">
    <property type="entry name" value="Leucine-rich repeat protein kinase family protein"/>
    <property type="match status" value="1"/>
</dbReference>
<dbReference type="GO" id="GO:0004674">
    <property type="term" value="F:protein serine/threonine kinase activity"/>
    <property type="evidence" value="ECO:0007669"/>
    <property type="project" value="UniProtKB-EC"/>
</dbReference>
<dbReference type="PANTHER" id="PTHR48053:SF126">
    <property type="entry name" value="MDIS1-INTERACTING RECEPTOR LIKE KINASE 2-LIKE ISOFORM X1"/>
    <property type="match status" value="1"/>
</dbReference>
<organism evidence="4">
    <name type="scientific">Aegilops tauschii</name>
    <name type="common">Tausch's goatgrass</name>
    <name type="synonym">Aegilops squarrosa</name>
    <dbReference type="NCBI Taxonomy" id="37682"/>
    <lineage>
        <taxon>Eukaryota</taxon>
        <taxon>Viridiplantae</taxon>
        <taxon>Streptophyta</taxon>
        <taxon>Embryophyta</taxon>
        <taxon>Tracheophyta</taxon>
        <taxon>Spermatophyta</taxon>
        <taxon>Magnoliopsida</taxon>
        <taxon>Liliopsida</taxon>
        <taxon>Poales</taxon>
        <taxon>Poaceae</taxon>
        <taxon>BOP clade</taxon>
        <taxon>Pooideae</taxon>
        <taxon>Triticodae</taxon>
        <taxon>Triticeae</taxon>
        <taxon>Triticinae</taxon>
        <taxon>Aegilops</taxon>
    </lineage>
</organism>
<dbReference type="EnsemblPlants" id="EMT04062">
    <property type="protein sequence ID" value="EMT04062"/>
    <property type="gene ID" value="F775_02189"/>
</dbReference>
<sequence length="202" mass="22172">MSSIVSKEKIRRHHNKLVGRIPPELGEKLMSLTANFLKENSFTGPIPASLANMSYLQFLDLSYNRLVGSIAPGIGNIQNVQVLILSTNNLSGMLPPSFYNLSSLSLWVGLSMMYGSIPTDIGSNFPKMKGLGLGRNHFTGTIPSSISNLSFLVDLYLRENRFSGYVPPSLGRLGAIQYLNLADNELEANDNNGWEFITSMAN</sequence>
<dbReference type="Pfam" id="PF13855">
    <property type="entry name" value="LRR_8"/>
    <property type="match status" value="1"/>
</dbReference>
<reference evidence="4" key="1">
    <citation type="submission" date="2015-06" db="UniProtKB">
        <authorList>
            <consortium name="EnsemblPlants"/>
        </authorList>
    </citation>
    <scope>IDENTIFICATION</scope>
</reference>
<evidence type="ECO:0000256" key="1">
    <source>
        <dbReference type="ARBA" id="ARBA00004167"/>
    </source>
</evidence>
<accession>M8BM19</accession>